<evidence type="ECO:0000313" key="3">
    <source>
        <dbReference type="Proteomes" id="UP001341840"/>
    </source>
</evidence>
<feature type="region of interest" description="Disordered" evidence="1">
    <location>
        <begin position="163"/>
        <end position="195"/>
    </location>
</feature>
<feature type="compositionally biased region" description="Polar residues" evidence="1">
    <location>
        <begin position="163"/>
        <end position="175"/>
    </location>
</feature>
<accession>A0ABU6SAN2</accession>
<comment type="caution">
    <text evidence="2">The sequence shown here is derived from an EMBL/GenBank/DDBJ whole genome shotgun (WGS) entry which is preliminary data.</text>
</comment>
<gene>
    <name evidence="2" type="ORF">PIB30_027366</name>
</gene>
<name>A0ABU6SAN2_9FABA</name>
<sequence>MVSRRGKSKALSMYFEPAKRSRFHCWGYGSSNSNGISTAYGDTRAYKLIDEMEKLNINHSKEADVTRDSTNDVQDTTDCGMSYDFTSISEALKEPFMGFKPPTWDPSSLKDNLFPNKGLKHRRRELKLHSVNKKQTRLEDVEASKELDNLNSTIPAGSSVQFAPLTTSNMSSDSSGYGRPSDELITDELVGREKL</sequence>
<dbReference type="EMBL" id="JASCZI010060520">
    <property type="protein sequence ID" value="MED6133332.1"/>
    <property type="molecule type" value="Genomic_DNA"/>
</dbReference>
<keyword evidence="3" id="KW-1185">Reference proteome</keyword>
<proteinExistence type="predicted"/>
<organism evidence="2 3">
    <name type="scientific">Stylosanthes scabra</name>
    <dbReference type="NCBI Taxonomy" id="79078"/>
    <lineage>
        <taxon>Eukaryota</taxon>
        <taxon>Viridiplantae</taxon>
        <taxon>Streptophyta</taxon>
        <taxon>Embryophyta</taxon>
        <taxon>Tracheophyta</taxon>
        <taxon>Spermatophyta</taxon>
        <taxon>Magnoliopsida</taxon>
        <taxon>eudicotyledons</taxon>
        <taxon>Gunneridae</taxon>
        <taxon>Pentapetalae</taxon>
        <taxon>rosids</taxon>
        <taxon>fabids</taxon>
        <taxon>Fabales</taxon>
        <taxon>Fabaceae</taxon>
        <taxon>Papilionoideae</taxon>
        <taxon>50 kb inversion clade</taxon>
        <taxon>dalbergioids sensu lato</taxon>
        <taxon>Dalbergieae</taxon>
        <taxon>Pterocarpus clade</taxon>
        <taxon>Stylosanthes</taxon>
    </lineage>
</organism>
<evidence type="ECO:0000256" key="1">
    <source>
        <dbReference type="SAM" id="MobiDB-lite"/>
    </source>
</evidence>
<dbReference type="Proteomes" id="UP001341840">
    <property type="component" value="Unassembled WGS sequence"/>
</dbReference>
<evidence type="ECO:0000313" key="2">
    <source>
        <dbReference type="EMBL" id="MED6133332.1"/>
    </source>
</evidence>
<protein>
    <submittedName>
        <fullName evidence="2">Uncharacterized protein</fullName>
    </submittedName>
</protein>
<reference evidence="2 3" key="1">
    <citation type="journal article" date="2023" name="Plants (Basel)">
        <title>Bridging the Gap: Combining Genomics and Transcriptomics Approaches to Understand Stylosanthes scabra, an Orphan Legume from the Brazilian Caatinga.</title>
        <authorList>
            <person name="Ferreira-Neto J.R.C."/>
            <person name="da Silva M.D."/>
            <person name="Binneck E."/>
            <person name="de Melo N.F."/>
            <person name="da Silva R.H."/>
            <person name="de Melo A.L.T.M."/>
            <person name="Pandolfi V."/>
            <person name="Bustamante F.O."/>
            <person name="Brasileiro-Vidal A.C."/>
            <person name="Benko-Iseppon A.M."/>
        </authorList>
    </citation>
    <scope>NUCLEOTIDE SEQUENCE [LARGE SCALE GENOMIC DNA]</scope>
    <source>
        <tissue evidence="2">Leaves</tissue>
    </source>
</reference>